<dbReference type="EMBL" id="BT134097">
    <property type="protein sequence ID" value="AFK33892.1"/>
    <property type="molecule type" value="mRNA"/>
</dbReference>
<organism evidence="1">
    <name type="scientific">Lotus japonicus</name>
    <name type="common">Lotus corniculatus var. japonicus</name>
    <dbReference type="NCBI Taxonomy" id="34305"/>
    <lineage>
        <taxon>Eukaryota</taxon>
        <taxon>Viridiplantae</taxon>
        <taxon>Streptophyta</taxon>
        <taxon>Embryophyta</taxon>
        <taxon>Tracheophyta</taxon>
        <taxon>Spermatophyta</taxon>
        <taxon>Magnoliopsida</taxon>
        <taxon>eudicotyledons</taxon>
        <taxon>Gunneridae</taxon>
        <taxon>Pentapetalae</taxon>
        <taxon>rosids</taxon>
        <taxon>fabids</taxon>
        <taxon>Fabales</taxon>
        <taxon>Fabaceae</taxon>
        <taxon>Papilionoideae</taxon>
        <taxon>50 kb inversion clade</taxon>
        <taxon>NPAAA clade</taxon>
        <taxon>Hologalegina</taxon>
        <taxon>robinioid clade</taxon>
        <taxon>Loteae</taxon>
        <taxon>Lotus</taxon>
    </lineage>
</organism>
<accession>I3S0V0</accession>
<sequence length="63" mass="6958">MSCHKLFERMGKGNRFISPHSIGKRQMIVVGEDTGDDLREEGGEMVDGVKSEEGEKLVECATC</sequence>
<name>I3S0V0_LOTJA</name>
<evidence type="ECO:0000313" key="1">
    <source>
        <dbReference type="EMBL" id="AFK33892.1"/>
    </source>
</evidence>
<dbReference type="AlphaFoldDB" id="I3S0V0"/>
<proteinExistence type="evidence at transcript level"/>
<protein>
    <submittedName>
        <fullName evidence="1">Uncharacterized protein</fullName>
    </submittedName>
</protein>
<reference evidence="1" key="1">
    <citation type="submission" date="2012-05" db="EMBL/GenBank/DDBJ databases">
        <authorList>
            <person name="Krishnakumar V."/>
            <person name="Cheung F."/>
            <person name="Xiao Y."/>
            <person name="Chan A."/>
            <person name="Moskal W.A."/>
            <person name="Town C.D."/>
        </authorList>
    </citation>
    <scope>NUCLEOTIDE SEQUENCE</scope>
</reference>